<evidence type="ECO:0000313" key="2">
    <source>
        <dbReference type="EMBL" id="MFC4858913.1"/>
    </source>
</evidence>
<sequence length="87" mass="8912">MSTDDPERLLAEALRAQATRAPADTSQVGYGLLSGSEFGAITPPAPASESTTRLDDPAKQIPAWLILLLSLVLGLAAGAVVGLVTLL</sequence>
<comment type="caution">
    <text evidence="2">The sequence shown here is derived from an EMBL/GenBank/DDBJ whole genome shotgun (WGS) entry which is preliminary data.</text>
</comment>
<name>A0ABV9SDC5_9PSEU</name>
<dbReference type="RefSeq" id="WP_378061646.1">
    <property type="nucleotide sequence ID" value="NZ_JBHSIS010000024.1"/>
</dbReference>
<evidence type="ECO:0000313" key="3">
    <source>
        <dbReference type="Proteomes" id="UP001595859"/>
    </source>
</evidence>
<evidence type="ECO:0000256" key="1">
    <source>
        <dbReference type="SAM" id="Phobius"/>
    </source>
</evidence>
<feature type="transmembrane region" description="Helical" evidence="1">
    <location>
        <begin position="63"/>
        <end position="86"/>
    </location>
</feature>
<proteinExistence type="predicted"/>
<reference evidence="3" key="1">
    <citation type="journal article" date="2019" name="Int. J. Syst. Evol. Microbiol.">
        <title>The Global Catalogue of Microorganisms (GCM) 10K type strain sequencing project: providing services to taxonomists for standard genome sequencing and annotation.</title>
        <authorList>
            <consortium name="The Broad Institute Genomics Platform"/>
            <consortium name="The Broad Institute Genome Sequencing Center for Infectious Disease"/>
            <person name="Wu L."/>
            <person name="Ma J."/>
        </authorList>
    </citation>
    <scope>NUCLEOTIDE SEQUENCE [LARGE SCALE GENOMIC DNA]</scope>
    <source>
        <strain evidence="3">ZS-22-S1</strain>
    </source>
</reference>
<keyword evidence="1" id="KW-0812">Transmembrane</keyword>
<protein>
    <submittedName>
        <fullName evidence="2">Uncharacterized protein</fullName>
    </submittedName>
</protein>
<keyword evidence="3" id="KW-1185">Reference proteome</keyword>
<dbReference type="Proteomes" id="UP001595859">
    <property type="component" value="Unassembled WGS sequence"/>
</dbReference>
<dbReference type="EMBL" id="JBHSIS010000024">
    <property type="protein sequence ID" value="MFC4858913.1"/>
    <property type="molecule type" value="Genomic_DNA"/>
</dbReference>
<keyword evidence="1" id="KW-0472">Membrane</keyword>
<gene>
    <name evidence="2" type="ORF">ACFPCV_35910</name>
</gene>
<organism evidence="2 3">
    <name type="scientific">Actinophytocola glycyrrhizae</name>
    <dbReference type="NCBI Taxonomy" id="2044873"/>
    <lineage>
        <taxon>Bacteria</taxon>
        <taxon>Bacillati</taxon>
        <taxon>Actinomycetota</taxon>
        <taxon>Actinomycetes</taxon>
        <taxon>Pseudonocardiales</taxon>
        <taxon>Pseudonocardiaceae</taxon>
    </lineage>
</organism>
<keyword evidence="1" id="KW-1133">Transmembrane helix</keyword>
<accession>A0ABV9SDC5</accession>